<evidence type="ECO:0000256" key="1">
    <source>
        <dbReference type="ARBA" id="ARBA00023235"/>
    </source>
</evidence>
<dbReference type="Proteomes" id="UP000252419">
    <property type="component" value="Unassembled WGS sequence"/>
</dbReference>
<dbReference type="InterPro" id="IPR018376">
    <property type="entry name" value="Enoyl-CoA_hyd/isom_CS"/>
</dbReference>
<evidence type="ECO:0000256" key="3">
    <source>
        <dbReference type="ARBA" id="ARBA00023268"/>
    </source>
</evidence>
<keyword evidence="6" id="KW-1185">Reference proteome</keyword>
<proteinExistence type="inferred from homology"/>
<comment type="similarity">
    <text evidence="4">Belongs to the enoyl-CoA hydratase/isomerase family.</text>
</comment>
<protein>
    <submittedName>
        <fullName evidence="5">3-hydroxyacyl-CoA dehydrogenase</fullName>
    </submittedName>
</protein>
<keyword evidence="2" id="KW-0456">Lyase</keyword>
<dbReference type="SUPFAM" id="SSF52096">
    <property type="entry name" value="ClpP/crotonase"/>
    <property type="match status" value="1"/>
</dbReference>
<comment type="caution">
    <text evidence="5">The sequence shown here is derived from an EMBL/GenBank/DDBJ whole genome shotgun (WGS) entry which is preliminary data.</text>
</comment>
<keyword evidence="3" id="KW-0511">Multifunctional enzyme</keyword>
<gene>
    <name evidence="5" type="ORF">TH5_22450</name>
</gene>
<evidence type="ECO:0000256" key="4">
    <source>
        <dbReference type="RuleBase" id="RU003707"/>
    </source>
</evidence>
<dbReference type="InterPro" id="IPR029045">
    <property type="entry name" value="ClpP/crotonase-like_dom_sf"/>
</dbReference>
<dbReference type="CDD" id="cd06558">
    <property type="entry name" value="crotonase-like"/>
    <property type="match status" value="1"/>
</dbReference>
<accession>A0A367UAF3</accession>
<dbReference type="InterPro" id="IPR001753">
    <property type="entry name" value="Enoyl-CoA_hydra/iso"/>
</dbReference>
<dbReference type="PANTHER" id="PTHR23309">
    <property type="entry name" value="3-HYDROXYACYL-COA DEHYROGENASE"/>
    <property type="match status" value="1"/>
</dbReference>
<sequence length="286" mass="29789">MSLTTENDIAIITIDHPPINATSHAVRLGIWDAIDQINRDDAVRAAILTCAGSTFIAGADVTEFGKPPLDPILPDLILKLEQSTKPLIAAIHGNALGGGLEVALGCHYRIATATAKLGLPEVNLGLIPGAGGTVRLPRLIAVENAIAIITGGKPVTATTAHDYGLIDEIADGDVRAAAIALAERIKSYPCPTALIDRAPANAPDADAWDATLAGISKKARGQDAPVIAAQTIRAAVTGDAKAALGLERENFVRLRDSDQSKALRHIFFAERSVAKLPELAGVAPRP</sequence>
<name>A0A367UAF3_9PROT</name>
<organism evidence="5 6">
    <name type="scientific">Thalassospira xianhensis MCCC 1A02616</name>
    <dbReference type="NCBI Taxonomy" id="1177929"/>
    <lineage>
        <taxon>Bacteria</taxon>
        <taxon>Pseudomonadati</taxon>
        <taxon>Pseudomonadota</taxon>
        <taxon>Alphaproteobacteria</taxon>
        <taxon>Rhodospirillales</taxon>
        <taxon>Thalassospiraceae</taxon>
        <taxon>Thalassospira</taxon>
    </lineage>
</organism>
<evidence type="ECO:0000313" key="5">
    <source>
        <dbReference type="EMBL" id="RCK04012.1"/>
    </source>
</evidence>
<keyword evidence="1" id="KW-0413">Isomerase</keyword>
<dbReference type="Gene3D" id="3.90.226.10">
    <property type="entry name" value="2-enoyl-CoA Hydratase, Chain A, domain 1"/>
    <property type="match status" value="1"/>
</dbReference>
<evidence type="ECO:0000313" key="6">
    <source>
        <dbReference type="Proteomes" id="UP000252419"/>
    </source>
</evidence>
<evidence type="ECO:0000256" key="2">
    <source>
        <dbReference type="ARBA" id="ARBA00023239"/>
    </source>
</evidence>
<reference evidence="5 6" key="1">
    <citation type="submission" date="2014-07" db="EMBL/GenBank/DDBJ databases">
        <title>Draft genome sequence of Thalassospira xianhensis P-4 (MCCC 1A02616).</title>
        <authorList>
            <person name="Lai Q."/>
            <person name="Shao Z."/>
        </authorList>
    </citation>
    <scope>NUCLEOTIDE SEQUENCE [LARGE SCALE GENOMIC DNA]</scope>
    <source>
        <strain evidence="5 6">MCCC 1A02616</strain>
    </source>
</reference>
<dbReference type="AlphaFoldDB" id="A0A367UAF3"/>
<dbReference type="Pfam" id="PF00378">
    <property type="entry name" value="ECH_1"/>
    <property type="match status" value="1"/>
</dbReference>
<feature type="non-terminal residue" evidence="5">
    <location>
        <position position="286"/>
    </location>
</feature>
<dbReference type="PROSITE" id="PS00166">
    <property type="entry name" value="ENOYL_COA_HYDRATASE"/>
    <property type="match status" value="1"/>
</dbReference>
<dbReference type="EMBL" id="JPWA01000040">
    <property type="protein sequence ID" value="RCK04012.1"/>
    <property type="molecule type" value="Genomic_DNA"/>
</dbReference>
<dbReference type="GO" id="GO:0016829">
    <property type="term" value="F:lyase activity"/>
    <property type="evidence" value="ECO:0007669"/>
    <property type="project" value="UniProtKB-KW"/>
</dbReference>
<dbReference type="GO" id="GO:0016853">
    <property type="term" value="F:isomerase activity"/>
    <property type="evidence" value="ECO:0007669"/>
    <property type="project" value="UniProtKB-KW"/>
</dbReference>